<dbReference type="RefSeq" id="WP_145431743.1">
    <property type="nucleotide sequence ID" value="NZ_CP036339.1"/>
</dbReference>
<dbReference type="AlphaFoldDB" id="A0A517TUU8"/>
<evidence type="ECO:0000313" key="1">
    <source>
        <dbReference type="EMBL" id="QDT72149.1"/>
    </source>
</evidence>
<keyword evidence="2" id="KW-1185">Reference proteome</keyword>
<dbReference type="EMBL" id="CP036339">
    <property type="protein sequence ID" value="QDT72149.1"/>
    <property type="molecule type" value="Genomic_DNA"/>
</dbReference>
<protein>
    <submittedName>
        <fullName evidence="1">Uncharacterized protein</fullName>
    </submittedName>
</protein>
<evidence type="ECO:0000313" key="2">
    <source>
        <dbReference type="Proteomes" id="UP000317909"/>
    </source>
</evidence>
<organism evidence="1 2">
    <name type="scientific">Lacipirellula limnantheis</name>
    <dbReference type="NCBI Taxonomy" id="2528024"/>
    <lineage>
        <taxon>Bacteria</taxon>
        <taxon>Pseudomonadati</taxon>
        <taxon>Planctomycetota</taxon>
        <taxon>Planctomycetia</taxon>
        <taxon>Pirellulales</taxon>
        <taxon>Lacipirellulaceae</taxon>
        <taxon>Lacipirellula</taxon>
    </lineage>
</organism>
<sequence length="91" mass="10074">MRSIQSRNRNLGIQNAQLSAVATIRRASDRPSFAKWCASKGYESRFWLSMRESLRHLMTVTGVTTHVTGGALYAVALQRPGQHAPCCLAAR</sequence>
<reference evidence="1 2" key="1">
    <citation type="submission" date="2019-02" db="EMBL/GenBank/DDBJ databases">
        <title>Deep-cultivation of Planctomycetes and their phenomic and genomic characterization uncovers novel biology.</title>
        <authorList>
            <person name="Wiegand S."/>
            <person name="Jogler M."/>
            <person name="Boedeker C."/>
            <person name="Pinto D."/>
            <person name="Vollmers J."/>
            <person name="Rivas-Marin E."/>
            <person name="Kohn T."/>
            <person name="Peeters S.H."/>
            <person name="Heuer A."/>
            <person name="Rast P."/>
            <person name="Oberbeckmann S."/>
            <person name="Bunk B."/>
            <person name="Jeske O."/>
            <person name="Meyerdierks A."/>
            <person name="Storesund J.E."/>
            <person name="Kallscheuer N."/>
            <person name="Luecker S."/>
            <person name="Lage O.M."/>
            <person name="Pohl T."/>
            <person name="Merkel B.J."/>
            <person name="Hornburger P."/>
            <person name="Mueller R.-W."/>
            <person name="Bruemmer F."/>
            <person name="Labrenz M."/>
            <person name="Spormann A.M."/>
            <person name="Op den Camp H."/>
            <person name="Overmann J."/>
            <person name="Amann R."/>
            <person name="Jetten M.S.M."/>
            <person name="Mascher T."/>
            <person name="Medema M.H."/>
            <person name="Devos D.P."/>
            <person name="Kaster A.-K."/>
            <person name="Ovreas L."/>
            <person name="Rohde M."/>
            <person name="Galperin M.Y."/>
            <person name="Jogler C."/>
        </authorList>
    </citation>
    <scope>NUCLEOTIDE SEQUENCE [LARGE SCALE GENOMIC DNA]</scope>
    <source>
        <strain evidence="1 2">I41</strain>
    </source>
</reference>
<proteinExistence type="predicted"/>
<gene>
    <name evidence="1" type="ORF">I41_13160</name>
</gene>
<name>A0A517TUU8_9BACT</name>
<accession>A0A517TUU8</accession>
<dbReference type="KEGG" id="llh:I41_13160"/>
<dbReference type="Proteomes" id="UP000317909">
    <property type="component" value="Chromosome"/>
</dbReference>